<reference evidence="5 6" key="1">
    <citation type="submission" date="2016-06" db="EMBL/GenBank/DDBJ databases">
        <title>Three novel species with peptidoglycan cell walls form the new genus Lacunisphaera gen. nov. in the family Opitutaceae of the verrucomicrobial subdivision 4.</title>
        <authorList>
            <person name="Rast P."/>
            <person name="Gloeckner I."/>
            <person name="Jogler M."/>
            <person name="Boedeker C."/>
            <person name="Jeske O."/>
            <person name="Wiegand S."/>
            <person name="Reinhardt R."/>
            <person name="Schumann P."/>
            <person name="Rohde M."/>
            <person name="Spring S."/>
            <person name="Gloeckner F.O."/>
            <person name="Jogler C."/>
        </authorList>
    </citation>
    <scope>NUCLEOTIDE SEQUENCE [LARGE SCALE GENOMIC DNA]</scope>
    <source>
        <strain evidence="5 6">IG16b</strain>
    </source>
</reference>
<dbReference type="GO" id="GO:0009408">
    <property type="term" value="P:response to heat"/>
    <property type="evidence" value="ECO:0007669"/>
    <property type="project" value="InterPro"/>
</dbReference>
<dbReference type="EMBL" id="CP016094">
    <property type="protein sequence ID" value="AOS44445.1"/>
    <property type="molecule type" value="Genomic_DNA"/>
</dbReference>
<dbReference type="PANTHER" id="PTHR46733">
    <property type="entry name" value="26.5 KDA HEAT SHOCK PROTEIN, MITOCHONDRIAL"/>
    <property type="match status" value="1"/>
</dbReference>
<dbReference type="PROSITE" id="PS01031">
    <property type="entry name" value="SHSP"/>
    <property type="match status" value="1"/>
</dbReference>
<dbReference type="PANTHER" id="PTHR46733:SF4">
    <property type="entry name" value="HEAT SHOCK PROTEIN 21, CHLOROPLASTIC"/>
    <property type="match status" value="1"/>
</dbReference>
<keyword evidence="6" id="KW-1185">Reference proteome</keyword>
<keyword evidence="1" id="KW-0346">Stress response</keyword>
<evidence type="ECO:0000256" key="3">
    <source>
        <dbReference type="RuleBase" id="RU003616"/>
    </source>
</evidence>
<protein>
    <submittedName>
        <fullName evidence="5">Spore protein SP21</fullName>
    </submittedName>
</protein>
<evidence type="ECO:0000313" key="6">
    <source>
        <dbReference type="Proteomes" id="UP000095228"/>
    </source>
</evidence>
<proteinExistence type="inferred from homology"/>
<name>A0A1D8AU72_9BACT</name>
<dbReference type="Proteomes" id="UP000095228">
    <property type="component" value="Chromosome"/>
</dbReference>
<dbReference type="STRING" id="1838286.Verru16b_01507"/>
<evidence type="ECO:0000259" key="4">
    <source>
        <dbReference type="PROSITE" id="PS01031"/>
    </source>
</evidence>
<dbReference type="AlphaFoldDB" id="A0A1D8AU72"/>
<dbReference type="InterPro" id="IPR002068">
    <property type="entry name" value="A-crystallin/Hsp20_dom"/>
</dbReference>
<dbReference type="CDD" id="cd06464">
    <property type="entry name" value="ACD_sHsps-like"/>
    <property type="match status" value="1"/>
</dbReference>
<feature type="domain" description="SHSP" evidence="4">
    <location>
        <begin position="29"/>
        <end position="138"/>
    </location>
</feature>
<comment type="similarity">
    <text evidence="2 3">Belongs to the small heat shock protein (HSP20) family.</text>
</comment>
<accession>A0A1D8AU72</accession>
<dbReference type="Gene3D" id="2.60.40.790">
    <property type="match status" value="1"/>
</dbReference>
<evidence type="ECO:0000256" key="2">
    <source>
        <dbReference type="PROSITE-ProRule" id="PRU00285"/>
    </source>
</evidence>
<evidence type="ECO:0000256" key="1">
    <source>
        <dbReference type="ARBA" id="ARBA00023016"/>
    </source>
</evidence>
<organism evidence="5 6">
    <name type="scientific">Lacunisphaera limnophila</name>
    <dbReference type="NCBI Taxonomy" id="1838286"/>
    <lineage>
        <taxon>Bacteria</taxon>
        <taxon>Pseudomonadati</taxon>
        <taxon>Verrucomicrobiota</taxon>
        <taxon>Opitutia</taxon>
        <taxon>Opitutales</taxon>
        <taxon>Opitutaceae</taxon>
        <taxon>Lacunisphaera</taxon>
    </lineage>
</organism>
<dbReference type="OrthoDB" id="9788892at2"/>
<dbReference type="InterPro" id="IPR044587">
    <property type="entry name" value="HSP21-like"/>
</dbReference>
<dbReference type="KEGG" id="obg:Verru16b_01507"/>
<dbReference type="InterPro" id="IPR008978">
    <property type="entry name" value="HSP20-like_chaperone"/>
</dbReference>
<dbReference type="Pfam" id="PF00011">
    <property type="entry name" value="HSP20"/>
    <property type="match status" value="1"/>
</dbReference>
<dbReference type="RefSeq" id="WP_069961692.1">
    <property type="nucleotide sequence ID" value="NZ_CP016094.1"/>
</dbReference>
<dbReference type="SUPFAM" id="SSF49764">
    <property type="entry name" value="HSP20-like chaperones"/>
    <property type="match status" value="1"/>
</dbReference>
<evidence type="ECO:0000313" key="5">
    <source>
        <dbReference type="EMBL" id="AOS44445.1"/>
    </source>
</evidence>
<gene>
    <name evidence="5" type="primary">hspA_2</name>
    <name evidence="5" type="ORF">Verru16b_01507</name>
</gene>
<sequence length="138" mass="15208">MSILNQIVPRLSRTLSGRSDSTASAAASQPEFTLKPAYEITENTEAWGLIAQLPGVTKEGLELTAEEGRVTVRGRRAWQKPEAWTAVYRESVDAPYELTLEHDNTVDADKIHAELKDGVLRVSLPKAEALKPRKIAVN</sequence>